<reference evidence="2 3" key="1">
    <citation type="submission" date="2020-06" db="EMBL/GenBank/DDBJ databases">
        <authorList>
            <person name="Li R."/>
            <person name="Bekaert M."/>
        </authorList>
    </citation>
    <scope>NUCLEOTIDE SEQUENCE [LARGE SCALE GENOMIC DNA]</scope>
    <source>
        <strain evidence="3">wild</strain>
    </source>
</reference>
<dbReference type="PANTHER" id="PTHR19446">
    <property type="entry name" value="REVERSE TRANSCRIPTASES"/>
    <property type="match status" value="1"/>
</dbReference>
<dbReference type="InterPro" id="IPR000477">
    <property type="entry name" value="RT_dom"/>
</dbReference>
<gene>
    <name evidence="2" type="ORF">MCOR_3866</name>
</gene>
<dbReference type="InterPro" id="IPR043502">
    <property type="entry name" value="DNA/RNA_pol_sf"/>
</dbReference>
<feature type="domain" description="Reverse transcriptase" evidence="1">
    <location>
        <begin position="222"/>
        <end position="500"/>
    </location>
</feature>
<evidence type="ECO:0000313" key="3">
    <source>
        <dbReference type="Proteomes" id="UP000507470"/>
    </source>
</evidence>
<dbReference type="PROSITE" id="PS50878">
    <property type="entry name" value="RT_POL"/>
    <property type="match status" value="1"/>
</dbReference>
<evidence type="ECO:0000259" key="1">
    <source>
        <dbReference type="PROSITE" id="PS50878"/>
    </source>
</evidence>
<dbReference type="EMBL" id="CACVKT020000710">
    <property type="protein sequence ID" value="CAC5361924.1"/>
    <property type="molecule type" value="Genomic_DNA"/>
</dbReference>
<name>A0A6J8A693_MYTCO</name>
<dbReference type="Pfam" id="PF00078">
    <property type="entry name" value="RVT_1"/>
    <property type="match status" value="1"/>
</dbReference>
<dbReference type="AlphaFoldDB" id="A0A6J8A693"/>
<protein>
    <recommendedName>
        <fullName evidence="1">Reverse transcriptase domain-containing protein</fullName>
    </recommendedName>
</protein>
<accession>A0A6J8A693</accession>
<dbReference type="OrthoDB" id="10014409at2759"/>
<dbReference type="SUPFAM" id="SSF56672">
    <property type="entry name" value="DNA/RNA polymerases"/>
    <property type="match status" value="1"/>
</dbReference>
<dbReference type="Proteomes" id="UP000507470">
    <property type="component" value="Unassembled WGS sequence"/>
</dbReference>
<evidence type="ECO:0000313" key="2">
    <source>
        <dbReference type="EMBL" id="CAC5361924.1"/>
    </source>
</evidence>
<sequence length="577" mass="66333">MHNACNEAIPNYNKSIRTKSTGKSLWNKKIYQKHQRLLRKNMPYGKWRSKKDKNNPLKSQLTTAKRLLRKAHRQAYASQREKLANQIMTASSSDNKLFHKLLRTQRSDGNRFTKTLRRDNQMAETNEDILHMWTDYFYELSNPDYKQDFDYEKYELSTLQNTIIEKIEKGKAKIEPIREEEIHDAVKRLKNGKSSDIDGISAEHYKNAETELLPLILHILNTVTEQLDIPQMLKGGIMTPVLKKNKDRQNPANYRGITVTKIFTKILQSVLKSRIDIKIHQIQNQLQRGFTEAIPMIFATFLASEAIIQSSEDDHEVLLLTLDAEKAFDKLEHEILFNKVYHYGIDGDMWILLRNMYREMSIRIKWDDLVSDKISVNQGIQQGAKLSTSLYKCYNNAILDSVTESGLGCHMGTIGIATPTCADDILVLANSECELQGIMDILRRDNKTDHCISQPVENSMYQSLQQDQPNIEHSSPASTLLPDIGSENTDIMINWKPIFVSRTVENRLNYADVVFQPTSQNEVRIIGLEDRTVYADVDTSFAAALLPETRSDTSSSENDFIYVDAIENFIEKREAND</sequence>
<keyword evidence="3" id="KW-1185">Reference proteome</keyword>
<organism evidence="2 3">
    <name type="scientific">Mytilus coruscus</name>
    <name type="common">Sea mussel</name>
    <dbReference type="NCBI Taxonomy" id="42192"/>
    <lineage>
        <taxon>Eukaryota</taxon>
        <taxon>Metazoa</taxon>
        <taxon>Spiralia</taxon>
        <taxon>Lophotrochozoa</taxon>
        <taxon>Mollusca</taxon>
        <taxon>Bivalvia</taxon>
        <taxon>Autobranchia</taxon>
        <taxon>Pteriomorphia</taxon>
        <taxon>Mytilida</taxon>
        <taxon>Mytiloidea</taxon>
        <taxon>Mytilidae</taxon>
        <taxon>Mytilinae</taxon>
        <taxon>Mytilus</taxon>
    </lineage>
</organism>
<proteinExistence type="predicted"/>